<sequence length="92" mass="10297">MLIPISSVSRIRVIEAFTRNASRRLSTDDIARLSDTKPSVARSQTQRLSELGIIEAVDGEENTFELNSDDEIGQLLRQLEGVVLKRLLEGEE</sequence>
<name>A0A544QMI8_9EURY</name>
<comment type="caution">
    <text evidence="1">The sequence shown here is derived from an EMBL/GenBank/DDBJ whole genome shotgun (WGS) entry which is preliminary data.</text>
</comment>
<dbReference type="InterPro" id="IPR036390">
    <property type="entry name" value="WH_DNA-bd_sf"/>
</dbReference>
<evidence type="ECO:0000313" key="1">
    <source>
        <dbReference type="EMBL" id="TQQ80110.1"/>
    </source>
</evidence>
<dbReference type="EMBL" id="SESI01000002">
    <property type="protein sequence ID" value="TQQ80110.1"/>
    <property type="molecule type" value="Genomic_DNA"/>
</dbReference>
<dbReference type="AlphaFoldDB" id="A0A544QMI8"/>
<accession>A0A544QMI8</accession>
<protein>
    <submittedName>
        <fullName evidence="1">ArsR family transcriptional regulator</fullName>
    </submittedName>
</protein>
<dbReference type="SUPFAM" id="SSF46785">
    <property type="entry name" value="Winged helix' DNA-binding domain"/>
    <property type="match status" value="1"/>
</dbReference>
<keyword evidence="2" id="KW-1185">Reference proteome</keyword>
<dbReference type="Proteomes" id="UP000315385">
    <property type="component" value="Unassembled WGS sequence"/>
</dbReference>
<proteinExistence type="predicted"/>
<evidence type="ECO:0000313" key="2">
    <source>
        <dbReference type="Proteomes" id="UP000315385"/>
    </source>
</evidence>
<reference evidence="1 2" key="1">
    <citation type="submission" date="2019-02" db="EMBL/GenBank/DDBJ databases">
        <title>Halonotius sp. a new haloqrchaeon isolated from saline water.</title>
        <authorList>
            <person name="Duran-Viseras A."/>
            <person name="Sanchez-Porro C."/>
            <person name="Ventosa A."/>
        </authorList>
    </citation>
    <scope>NUCLEOTIDE SEQUENCE [LARGE SCALE GENOMIC DNA]</scope>
    <source>
        <strain evidence="1 2">F9-27</strain>
    </source>
</reference>
<organism evidence="1 2">
    <name type="scientific">Halonotius roseus</name>
    <dbReference type="NCBI Taxonomy" id="2511997"/>
    <lineage>
        <taxon>Archaea</taxon>
        <taxon>Methanobacteriati</taxon>
        <taxon>Methanobacteriota</taxon>
        <taxon>Stenosarchaea group</taxon>
        <taxon>Halobacteria</taxon>
        <taxon>Halobacteriales</taxon>
        <taxon>Haloferacaceae</taxon>
        <taxon>Halonotius</taxon>
    </lineage>
</organism>
<gene>
    <name evidence="1" type="ORF">EWF95_06335</name>
</gene>